<accession>A0A074Z265</accession>
<dbReference type="CTD" id="20324694"/>
<proteinExistence type="predicted"/>
<name>A0A074Z265_OPIVI</name>
<gene>
    <name evidence="2" type="ORF">T265_10526</name>
</gene>
<sequence length="100" mass="11162">MLRHIHTEQQQHRLQHAFLLISSSTSEDHRLPTATSVSIVETAQSAGRKPTKQKSHGSNTTSASRLLLSGPRKLDIMSFLVLPLDDTAAVRLRMLNLKDH</sequence>
<protein>
    <submittedName>
        <fullName evidence="2">Uncharacterized protein</fullName>
    </submittedName>
</protein>
<keyword evidence="3" id="KW-1185">Reference proteome</keyword>
<feature type="region of interest" description="Disordered" evidence="1">
    <location>
        <begin position="40"/>
        <end position="66"/>
    </location>
</feature>
<evidence type="ECO:0000256" key="1">
    <source>
        <dbReference type="SAM" id="MobiDB-lite"/>
    </source>
</evidence>
<organism evidence="2 3">
    <name type="scientific">Opisthorchis viverrini</name>
    <name type="common">Southeast Asian liver fluke</name>
    <dbReference type="NCBI Taxonomy" id="6198"/>
    <lineage>
        <taxon>Eukaryota</taxon>
        <taxon>Metazoa</taxon>
        <taxon>Spiralia</taxon>
        <taxon>Lophotrochozoa</taxon>
        <taxon>Platyhelminthes</taxon>
        <taxon>Trematoda</taxon>
        <taxon>Digenea</taxon>
        <taxon>Opisthorchiida</taxon>
        <taxon>Opisthorchiata</taxon>
        <taxon>Opisthorchiidae</taxon>
        <taxon>Opisthorchis</taxon>
    </lineage>
</organism>
<evidence type="ECO:0000313" key="2">
    <source>
        <dbReference type="EMBL" id="KER21083.1"/>
    </source>
</evidence>
<dbReference type="KEGG" id="ovi:T265_10526"/>
<dbReference type="RefSeq" id="XP_009175183.1">
    <property type="nucleotide sequence ID" value="XM_009176919.1"/>
</dbReference>
<dbReference type="Proteomes" id="UP000054324">
    <property type="component" value="Unassembled WGS sequence"/>
</dbReference>
<reference evidence="2 3" key="1">
    <citation type="submission" date="2013-11" db="EMBL/GenBank/DDBJ databases">
        <title>Opisthorchis viverrini - life in the bile duct.</title>
        <authorList>
            <person name="Young N.D."/>
            <person name="Nagarajan N."/>
            <person name="Lin S.J."/>
            <person name="Korhonen P.K."/>
            <person name="Jex A.R."/>
            <person name="Hall R.S."/>
            <person name="Safavi-Hemami H."/>
            <person name="Kaewkong W."/>
            <person name="Bertrand D."/>
            <person name="Gao S."/>
            <person name="Seet Q."/>
            <person name="Wongkham S."/>
            <person name="Teh B.T."/>
            <person name="Wongkham C."/>
            <person name="Intapan P.M."/>
            <person name="Maleewong W."/>
            <person name="Yang X."/>
            <person name="Hu M."/>
            <person name="Wang Z."/>
            <person name="Hofmann A."/>
            <person name="Sternberg P.W."/>
            <person name="Tan P."/>
            <person name="Wang J."/>
            <person name="Gasser R.B."/>
        </authorList>
    </citation>
    <scope>NUCLEOTIDE SEQUENCE [LARGE SCALE GENOMIC DNA]</scope>
</reference>
<dbReference type="EMBL" id="KL596996">
    <property type="protein sequence ID" value="KER21083.1"/>
    <property type="molecule type" value="Genomic_DNA"/>
</dbReference>
<dbReference type="AlphaFoldDB" id="A0A074Z265"/>
<evidence type="ECO:0000313" key="3">
    <source>
        <dbReference type="Proteomes" id="UP000054324"/>
    </source>
</evidence>
<dbReference type="GeneID" id="20324694"/>